<evidence type="ECO:0000256" key="5">
    <source>
        <dbReference type="SAM" id="MobiDB-lite"/>
    </source>
</evidence>
<comment type="caution">
    <text evidence="7">The sequence shown here is derived from an EMBL/GenBank/DDBJ whole genome shotgun (WGS) entry which is preliminary data.</text>
</comment>
<feature type="region of interest" description="Disordered" evidence="5">
    <location>
        <begin position="306"/>
        <end position="339"/>
    </location>
</feature>
<evidence type="ECO:0000256" key="4">
    <source>
        <dbReference type="ARBA" id="ARBA00023136"/>
    </source>
</evidence>
<feature type="transmembrane region" description="Helical" evidence="6">
    <location>
        <begin position="53"/>
        <end position="72"/>
    </location>
</feature>
<feature type="transmembrane region" description="Helical" evidence="6">
    <location>
        <begin position="20"/>
        <end position="41"/>
    </location>
</feature>
<evidence type="ECO:0000256" key="1">
    <source>
        <dbReference type="ARBA" id="ARBA00004141"/>
    </source>
</evidence>
<name>A0AA88KQS1_ARTSF</name>
<sequence>MTSRKAIRNISFLKQEASSLLGSTSLTVKVICCAVLFGYCLSFSESAVKSLTVTPAYLFPPVFWIWTAFTHWMIEFHLYEVVTDVIVVGLCGKLIEPLWGKLEMVTYFALVNMTVAIIGTVFYVFVYMVTFNSDYLFQTRMHGLSAYVASVMVAVKQIMPDNIVVKTPAGKIMNRNIPLCVLLVSILFWIVGLLEHTYPVMYGIGMLVSWIYLRFYQQHSNGTRGDLADNFSFASFFPTVLQPPISVFSNLLFRCLVSVKICKKPIRKYDIGAPSSIAIRLPGMDAQDAERRRQIALKALGERLGKQEPSWKQSKSPVPEISPQEDYNQTIPLEPKQEELNLPAGSVKLTIE</sequence>
<keyword evidence="3 6" id="KW-1133">Transmembrane helix</keyword>
<gene>
    <name evidence="7" type="ORF">QYM36_019793</name>
</gene>
<feature type="transmembrane region" description="Helical" evidence="6">
    <location>
        <begin position="107"/>
        <end position="129"/>
    </location>
</feature>
<keyword evidence="8" id="KW-1185">Reference proteome</keyword>
<keyword evidence="4 6" id="KW-0472">Membrane</keyword>
<dbReference type="Proteomes" id="UP001187531">
    <property type="component" value="Unassembled WGS sequence"/>
</dbReference>
<organism evidence="7 8">
    <name type="scientific">Artemia franciscana</name>
    <name type="common">Brine shrimp</name>
    <name type="synonym">Artemia sanfranciscana</name>
    <dbReference type="NCBI Taxonomy" id="6661"/>
    <lineage>
        <taxon>Eukaryota</taxon>
        <taxon>Metazoa</taxon>
        <taxon>Ecdysozoa</taxon>
        <taxon>Arthropoda</taxon>
        <taxon>Crustacea</taxon>
        <taxon>Branchiopoda</taxon>
        <taxon>Anostraca</taxon>
        <taxon>Artemiidae</taxon>
        <taxon>Artemia</taxon>
    </lineage>
</organism>
<evidence type="ECO:0000313" key="8">
    <source>
        <dbReference type="Proteomes" id="UP001187531"/>
    </source>
</evidence>
<dbReference type="InterPro" id="IPR013861">
    <property type="entry name" value="TMEM115/Pdh1/Rbl19"/>
</dbReference>
<feature type="transmembrane region" description="Helical" evidence="6">
    <location>
        <begin position="135"/>
        <end position="155"/>
    </location>
</feature>
<feature type="transmembrane region" description="Helical" evidence="6">
    <location>
        <begin position="176"/>
        <end position="194"/>
    </location>
</feature>
<feature type="transmembrane region" description="Helical" evidence="6">
    <location>
        <begin position="200"/>
        <end position="216"/>
    </location>
</feature>
<accession>A0AA88KQS1</accession>
<dbReference type="AlphaFoldDB" id="A0AA88KQS1"/>
<evidence type="ECO:0000256" key="6">
    <source>
        <dbReference type="SAM" id="Phobius"/>
    </source>
</evidence>
<protein>
    <recommendedName>
        <fullName evidence="9">Transmembrane protein 115</fullName>
    </recommendedName>
</protein>
<evidence type="ECO:0000256" key="3">
    <source>
        <dbReference type="ARBA" id="ARBA00022989"/>
    </source>
</evidence>
<dbReference type="EMBL" id="JAVRJZ010003655">
    <property type="protein sequence ID" value="KAK2701563.1"/>
    <property type="molecule type" value="Genomic_DNA"/>
</dbReference>
<dbReference type="SUPFAM" id="SSF144091">
    <property type="entry name" value="Rhomboid-like"/>
    <property type="match status" value="1"/>
</dbReference>
<proteinExistence type="predicted"/>
<reference evidence="7" key="1">
    <citation type="submission" date="2023-07" db="EMBL/GenBank/DDBJ databases">
        <title>Chromosome-level genome assembly of Artemia franciscana.</title>
        <authorList>
            <person name="Jo E."/>
        </authorList>
    </citation>
    <scope>NUCLEOTIDE SEQUENCE</scope>
    <source>
        <tissue evidence="7">Whole body</tissue>
    </source>
</reference>
<dbReference type="GO" id="GO:0005794">
    <property type="term" value="C:Golgi apparatus"/>
    <property type="evidence" value="ECO:0007669"/>
    <property type="project" value="TreeGrafter"/>
</dbReference>
<evidence type="ECO:0000256" key="2">
    <source>
        <dbReference type="ARBA" id="ARBA00022692"/>
    </source>
</evidence>
<comment type="subcellular location">
    <subcellularLocation>
        <location evidence="1">Membrane</location>
        <topology evidence="1">Multi-pass membrane protein</topology>
    </subcellularLocation>
</comment>
<dbReference type="SMART" id="SM01160">
    <property type="entry name" value="DUF1751"/>
    <property type="match status" value="1"/>
</dbReference>
<evidence type="ECO:0000313" key="7">
    <source>
        <dbReference type="EMBL" id="KAK2701563.1"/>
    </source>
</evidence>
<dbReference type="InterPro" id="IPR035952">
    <property type="entry name" value="Rhomboid-like_sf"/>
</dbReference>
<dbReference type="PANTHER" id="PTHR13377:SF3">
    <property type="entry name" value="TRANSMEMBRANE PROTEIN 115"/>
    <property type="match status" value="1"/>
</dbReference>
<keyword evidence="2 6" id="KW-0812">Transmembrane</keyword>
<dbReference type="GO" id="GO:0006890">
    <property type="term" value="P:retrograde vesicle-mediated transport, Golgi to endoplasmic reticulum"/>
    <property type="evidence" value="ECO:0007669"/>
    <property type="project" value="InterPro"/>
</dbReference>
<dbReference type="PANTHER" id="PTHR13377">
    <property type="entry name" value="PLACENTAL PROTEIN 6"/>
    <property type="match status" value="1"/>
</dbReference>
<dbReference type="Pfam" id="PF08551">
    <property type="entry name" value="DUF1751"/>
    <property type="match status" value="1"/>
</dbReference>
<evidence type="ECO:0008006" key="9">
    <source>
        <dbReference type="Google" id="ProtNLM"/>
    </source>
</evidence>
<dbReference type="GO" id="GO:0016020">
    <property type="term" value="C:membrane"/>
    <property type="evidence" value="ECO:0007669"/>
    <property type="project" value="UniProtKB-SubCell"/>
</dbReference>